<comment type="catalytic activity">
    <reaction evidence="1">
        <text>S-adenosyl-L-methionine + a thiopurine = S-adenosyl-L-homocysteine + a thiopurine S-methylether.</text>
        <dbReference type="EC" id="2.1.1.67"/>
    </reaction>
</comment>
<gene>
    <name evidence="10" type="primary">tmpT</name>
    <name evidence="10" type="ORF">DWQ56_16435</name>
</gene>
<comment type="subcellular location">
    <subcellularLocation>
        <location evidence="2">Cytoplasm</location>
    </subcellularLocation>
</comment>
<reference evidence="10 11" key="1">
    <citation type="submission" date="2017-08" db="EMBL/GenBank/DDBJ databases">
        <title>Functional genomic and metabolic studies of the symbiotic interactions of six Microcystis-dominated communities.</title>
        <authorList>
            <person name="Li Q."/>
            <person name="Lin F."/>
        </authorList>
    </citation>
    <scope>NUCLEOTIDE SEQUENCE [LARGE SCALE GENOMIC DNA]</scope>
    <source>
        <strain evidence="10">DA14</strain>
    </source>
</reference>
<dbReference type="InterPro" id="IPR008854">
    <property type="entry name" value="TPMT"/>
</dbReference>
<keyword evidence="6 10" id="KW-0489">Methyltransferase</keyword>
<dbReference type="FunFam" id="3.40.50.150:FF:000101">
    <property type="entry name" value="Thiopurine S-methyltransferase"/>
    <property type="match status" value="1"/>
</dbReference>
<dbReference type="InterPro" id="IPR022474">
    <property type="entry name" value="Thiopur_S-MeTfrase_Se/Te_detox"/>
</dbReference>
<dbReference type="GO" id="GO:0005737">
    <property type="term" value="C:cytoplasm"/>
    <property type="evidence" value="ECO:0007669"/>
    <property type="project" value="UniProtKB-SubCell"/>
</dbReference>
<dbReference type="Gene3D" id="3.40.50.150">
    <property type="entry name" value="Vaccinia Virus protein VP39"/>
    <property type="match status" value="1"/>
</dbReference>
<evidence type="ECO:0000313" key="11">
    <source>
        <dbReference type="Proteomes" id="UP000256301"/>
    </source>
</evidence>
<evidence type="ECO:0000256" key="5">
    <source>
        <dbReference type="ARBA" id="ARBA00022490"/>
    </source>
</evidence>
<evidence type="ECO:0000256" key="3">
    <source>
        <dbReference type="ARBA" id="ARBA00008145"/>
    </source>
</evidence>
<dbReference type="InterPro" id="IPR029063">
    <property type="entry name" value="SAM-dependent_MTases_sf"/>
</dbReference>
<keyword evidence="7 10" id="KW-0808">Transferase</keyword>
<evidence type="ECO:0000256" key="7">
    <source>
        <dbReference type="ARBA" id="ARBA00022679"/>
    </source>
</evidence>
<dbReference type="GO" id="GO:0010038">
    <property type="term" value="P:response to metal ion"/>
    <property type="evidence" value="ECO:0007669"/>
    <property type="project" value="InterPro"/>
</dbReference>
<dbReference type="NCBIfam" id="TIGR03840">
    <property type="entry name" value="TMPT_Se_Te"/>
    <property type="match status" value="1"/>
</dbReference>
<dbReference type="PIRSF" id="PIRSF023956">
    <property type="entry name" value="Thiopurine_S-methyltransferase"/>
    <property type="match status" value="1"/>
</dbReference>
<dbReference type="PANTHER" id="PTHR10259:SF11">
    <property type="entry name" value="THIOPURINE S-METHYLTRANSFERASE"/>
    <property type="match status" value="1"/>
</dbReference>
<evidence type="ECO:0000256" key="6">
    <source>
        <dbReference type="ARBA" id="ARBA00022603"/>
    </source>
</evidence>
<keyword evidence="5" id="KW-0963">Cytoplasm</keyword>
<dbReference type="PANTHER" id="PTHR10259">
    <property type="entry name" value="THIOPURINE S-METHYLTRANSFERASE"/>
    <property type="match status" value="1"/>
</dbReference>
<dbReference type="NCBIfam" id="NF009732">
    <property type="entry name" value="PRK13255.1"/>
    <property type="match status" value="1"/>
</dbReference>
<dbReference type="AlphaFoldDB" id="A0A3E0M8A2"/>
<name>A0A3E0M8A2_MICAE</name>
<dbReference type="HAMAP" id="MF_00812">
    <property type="entry name" value="Thiopur_methtran"/>
    <property type="match status" value="1"/>
</dbReference>
<dbReference type="EC" id="2.1.1.67" evidence="4 9"/>
<evidence type="ECO:0000256" key="4">
    <source>
        <dbReference type="ARBA" id="ARBA00011905"/>
    </source>
</evidence>
<dbReference type="GO" id="GO:0008119">
    <property type="term" value="F:thiopurine S-methyltransferase activity"/>
    <property type="evidence" value="ECO:0007669"/>
    <property type="project" value="UniProtKB-UniRule"/>
</dbReference>
<evidence type="ECO:0000313" key="10">
    <source>
        <dbReference type="EMBL" id="REJ55836.1"/>
    </source>
</evidence>
<protein>
    <recommendedName>
        <fullName evidence="4 9">Thiopurine S-methyltransferase</fullName>
        <ecNumber evidence="4 9">2.1.1.67</ecNumber>
    </recommendedName>
</protein>
<accession>A0A3E0M8A2</accession>
<dbReference type="PROSITE" id="PS51585">
    <property type="entry name" value="SAM_MT_TPMT"/>
    <property type="match status" value="1"/>
</dbReference>
<evidence type="ECO:0000256" key="9">
    <source>
        <dbReference type="NCBIfam" id="TIGR03840"/>
    </source>
</evidence>
<sequence>MQHDFWHQRWQNQQIGFHQGEINPFLLAHFQALGLQAGQRVFVPLCGKSLDMHWLLAQGSQVVGAELSQLAVDAFFTELKLAPEITQSGPLRHYRTEQIEILQGDFFALTQGQLGTVDAVYDRAALIALPDEMRKQYVQHLMSISQTAPQLLISFEYDQSLVPGPPFSVSKTEVSAHYEPHYVLTELASTYQEKGMKGQYPAEETAWLLRPR</sequence>
<comment type="caution">
    <text evidence="10">The sequence shown here is derived from an EMBL/GenBank/DDBJ whole genome shotgun (WGS) entry which is preliminary data.</text>
</comment>
<dbReference type="GO" id="GO:0032259">
    <property type="term" value="P:methylation"/>
    <property type="evidence" value="ECO:0007669"/>
    <property type="project" value="UniProtKB-KW"/>
</dbReference>
<keyword evidence="8" id="KW-0949">S-adenosyl-L-methionine</keyword>
<dbReference type="Pfam" id="PF05724">
    <property type="entry name" value="TPMT"/>
    <property type="match status" value="1"/>
</dbReference>
<dbReference type="InterPro" id="IPR025835">
    <property type="entry name" value="Thiopurine_S-MeTrfase"/>
</dbReference>
<dbReference type="Proteomes" id="UP000256301">
    <property type="component" value="Unassembled WGS sequence"/>
</dbReference>
<evidence type="ECO:0000256" key="2">
    <source>
        <dbReference type="ARBA" id="ARBA00004496"/>
    </source>
</evidence>
<organism evidence="10 11">
    <name type="scientific">Microcystis aeruginosa DA14</name>
    <dbReference type="NCBI Taxonomy" id="1987506"/>
    <lineage>
        <taxon>Bacteria</taxon>
        <taxon>Bacillati</taxon>
        <taxon>Cyanobacteriota</taxon>
        <taxon>Cyanophyceae</taxon>
        <taxon>Oscillatoriophycideae</taxon>
        <taxon>Chroococcales</taxon>
        <taxon>Microcystaceae</taxon>
        <taxon>Microcystis</taxon>
    </lineage>
</organism>
<comment type="similarity">
    <text evidence="3">Belongs to the class I-like SAM-binding methyltransferase superfamily. TPMT family.</text>
</comment>
<proteinExistence type="inferred from homology"/>
<dbReference type="SUPFAM" id="SSF53335">
    <property type="entry name" value="S-adenosyl-L-methionine-dependent methyltransferases"/>
    <property type="match status" value="1"/>
</dbReference>
<dbReference type="EMBL" id="QQWE01000005">
    <property type="protein sequence ID" value="REJ55836.1"/>
    <property type="molecule type" value="Genomic_DNA"/>
</dbReference>
<evidence type="ECO:0000256" key="8">
    <source>
        <dbReference type="ARBA" id="ARBA00022691"/>
    </source>
</evidence>
<evidence type="ECO:0000256" key="1">
    <source>
        <dbReference type="ARBA" id="ARBA00000903"/>
    </source>
</evidence>